<keyword evidence="6 8" id="KW-0472">Membrane</keyword>
<feature type="transmembrane region" description="Helical" evidence="8">
    <location>
        <begin position="66"/>
        <end position="87"/>
    </location>
</feature>
<keyword evidence="2" id="KW-0813">Transport</keyword>
<keyword evidence="10" id="KW-1185">Reference proteome</keyword>
<organism evidence="9 10">
    <name type="scientific">Phoenicibacter congonensis</name>
    <dbReference type="NCBI Taxonomy" id="1944646"/>
    <lineage>
        <taxon>Bacteria</taxon>
        <taxon>Bacillati</taxon>
        <taxon>Actinomycetota</taxon>
        <taxon>Coriobacteriia</taxon>
        <taxon>Eggerthellales</taxon>
        <taxon>Eggerthellaceae</taxon>
        <taxon>Phoenicibacter</taxon>
    </lineage>
</organism>
<dbReference type="GO" id="GO:0005886">
    <property type="term" value="C:plasma membrane"/>
    <property type="evidence" value="ECO:0007669"/>
    <property type="project" value="UniProtKB-SubCell"/>
</dbReference>
<evidence type="ECO:0000256" key="8">
    <source>
        <dbReference type="SAM" id="Phobius"/>
    </source>
</evidence>
<proteinExistence type="inferred from homology"/>
<evidence type="ECO:0000256" key="3">
    <source>
        <dbReference type="ARBA" id="ARBA00022475"/>
    </source>
</evidence>
<comment type="similarity">
    <text evidence="7">Belongs to the drug/metabolite transporter (DMT) superfamily. Small multidrug resistance (SMR) (TC 2.A.7.1) family.</text>
</comment>
<feature type="transmembrane region" description="Helical" evidence="8">
    <location>
        <begin position="12"/>
        <end position="31"/>
    </location>
</feature>
<evidence type="ECO:0000256" key="6">
    <source>
        <dbReference type="ARBA" id="ARBA00023136"/>
    </source>
</evidence>
<keyword evidence="5 8" id="KW-1133">Transmembrane helix</keyword>
<gene>
    <name evidence="9" type="ORF">Q3982_08880</name>
</gene>
<name>A0AA43U6V6_9ACTN</name>
<protein>
    <submittedName>
        <fullName evidence="9">Multidrug efflux SMR transporter</fullName>
    </submittedName>
</protein>
<evidence type="ECO:0000256" key="4">
    <source>
        <dbReference type="ARBA" id="ARBA00022692"/>
    </source>
</evidence>
<dbReference type="Proteomes" id="UP001168575">
    <property type="component" value="Unassembled WGS sequence"/>
</dbReference>
<evidence type="ECO:0000313" key="10">
    <source>
        <dbReference type="Proteomes" id="UP001168575"/>
    </source>
</evidence>
<evidence type="ECO:0000313" key="9">
    <source>
        <dbReference type="EMBL" id="MDO4842773.1"/>
    </source>
</evidence>
<dbReference type="InterPro" id="IPR000390">
    <property type="entry name" value="Small_drug/metabolite_transptr"/>
</dbReference>
<comment type="caution">
    <text evidence="9">The sequence shown here is derived from an EMBL/GenBank/DDBJ whole genome shotgun (WGS) entry which is preliminary data.</text>
</comment>
<keyword evidence="4 7" id="KW-0812">Transmembrane</keyword>
<dbReference type="Gene3D" id="1.10.3730.20">
    <property type="match status" value="1"/>
</dbReference>
<evidence type="ECO:0000256" key="7">
    <source>
        <dbReference type="RuleBase" id="RU003942"/>
    </source>
</evidence>
<dbReference type="AlphaFoldDB" id="A0AA43U6V6"/>
<evidence type="ECO:0000256" key="5">
    <source>
        <dbReference type="ARBA" id="ARBA00022989"/>
    </source>
</evidence>
<feature type="transmembrane region" description="Helical" evidence="8">
    <location>
        <begin position="37"/>
        <end position="59"/>
    </location>
</feature>
<dbReference type="Pfam" id="PF00893">
    <property type="entry name" value="Multi_Drug_Res"/>
    <property type="match status" value="1"/>
</dbReference>
<comment type="subcellular location">
    <subcellularLocation>
        <location evidence="1 7">Cell membrane</location>
        <topology evidence="1 7">Multi-pass membrane protein</topology>
    </subcellularLocation>
</comment>
<evidence type="ECO:0000256" key="1">
    <source>
        <dbReference type="ARBA" id="ARBA00004651"/>
    </source>
</evidence>
<dbReference type="InterPro" id="IPR037185">
    <property type="entry name" value="EmrE-like"/>
</dbReference>
<reference evidence="9" key="1">
    <citation type="submission" date="2023-07" db="EMBL/GenBank/DDBJ databases">
        <title>Between Cages and Wild: Unraveling the Impact of Captivity on Animal Microbiomes and Antimicrobial Resistance.</title>
        <authorList>
            <person name="Schmartz G.P."/>
            <person name="Rehner J."/>
            <person name="Schuff M.J."/>
            <person name="Becker S.L."/>
            <person name="Kravczyk M."/>
            <person name="Gurevich A."/>
            <person name="Francke R."/>
            <person name="Mueller R."/>
            <person name="Keller V."/>
            <person name="Keller A."/>
        </authorList>
    </citation>
    <scope>NUCLEOTIDE SEQUENCE</scope>
    <source>
        <strain evidence="9">S12M_St_49</strain>
    </source>
</reference>
<evidence type="ECO:0000256" key="2">
    <source>
        <dbReference type="ARBA" id="ARBA00022448"/>
    </source>
</evidence>
<accession>A0AA43U6V6</accession>
<keyword evidence="3" id="KW-1003">Cell membrane</keyword>
<dbReference type="EMBL" id="JAUMVS010000302">
    <property type="protein sequence ID" value="MDO4842773.1"/>
    <property type="molecule type" value="Genomic_DNA"/>
</dbReference>
<dbReference type="PANTHER" id="PTHR30561:SF1">
    <property type="entry name" value="MULTIDRUG TRANSPORTER EMRE"/>
    <property type="match status" value="1"/>
</dbReference>
<dbReference type="PANTHER" id="PTHR30561">
    <property type="entry name" value="SMR FAMILY PROTON-DEPENDENT DRUG EFFLUX TRANSPORTER SUGE"/>
    <property type="match status" value="1"/>
</dbReference>
<feature type="transmembrane region" description="Helical" evidence="8">
    <location>
        <begin position="93"/>
        <end position="110"/>
    </location>
</feature>
<dbReference type="SUPFAM" id="SSF103481">
    <property type="entry name" value="Multidrug resistance efflux transporter EmrE"/>
    <property type="match status" value="1"/>
</dbReference>
<dbReference type="InterPro" id="IPR045324">
    <property type="entry name" value="Small_multidrug_res"/>
</dbReference>
<sequence>MTWQEKLTNHPFAVLAFSIVTEVLATTSMKISQGFSVMPYTAICIALFICSLAGLVFALKNLPLGLAYGIWGGVGTTLTTLIGIALWGDAFNVSIVIGIVLVIGGIILLNRGQKQGA</sequence>
<dbReference type="GO" id="GO:0022857">
    <property type="term" value="F:transmembrane transporter activity"/>
    <property type="evidence" value="ECO:0007669"/>
    <property type="project" value="InterPro"/>
</dbReference>